<protein>
    <submittedName>
        <fullName evidence="2">Uncharacterized protein</fullName>
    </submittedName>
</protein>
<evidence type="ECO:0000313" key="2">
    <source>
        <dbReference type="EMBL" id="AQZ64568.1"/>
    </source>
</evidence>
<feature type="coiled-coil region" evidence="1">
    <location>
        <begin position="7"/>
        <end position="61"/>
    </location>
</feature>
<accession>A0A1V0A2Z5</accession>
<proteinExistence type="predicted"/>
<dbReference type="OrthoDB" id="3540340at2"/>
<evidence type="ECO:0000313" key="3">
    <source>
        <dbReference type="Proteomes" id="UP000190797"/>
    </source>
</evidence>
<name>A0A1V0A2Z5_9ACTN</name>
<dbReference type="RefSeq" id="WP_080040812.1">
    <property type="nucleotide sequence ID" value="NZ_CP017717.1"/>
</dbReference>
<dbReference type="KEGG" id="noa:BKM31_26665"/>
<dbReference type="AlphaFoldDB" id="A0A1V0A2Z5"/>
<organism evidence="2 3">
    <name type="scientific">[Actinomadura] parvosata subsp. kistnae</name>
    <dbReference type="NCBI Taxonomy" id="1909395"/>
    <lineage>
        <taxon>Bacteria</taxon>
        <taxon>Bacillati</taxon>
        <taxon>Actinomycetota</taxon>
        <taxon>Actinomycetes</taxon>
        <taxon>Streptosporangiales</taxon>
        <taxon>Streptosporangiaceae</taxon>
        <taxon>Nonomuraea</taxon>
    </lineage>
</organism>
<keyword evidence="3" id="KW-1185">Reference proteome</keyword>
<evidence type="ECO:0000256" key="1">
    <source>
        <dbReference type="SAM" id="Coils"/>
    </source>
</evidence>
<dbReference type="EMBL" id="CP017717">
    <property type="protein sequence ID" value="AQZ64568.1"/>
    <property type="molecule type" value="Genomic_DNA"/>
</dbReference>
<gene>
    <name evidence="2" type="ORF">BKM31_26665</name>
</gene>
<keyword evidence="1" id="KW-0175">Coiled coil</keyword>
<reference evidence="3" key="1">
    <citation type="journal article" date="2017" name="Med. Chem. Commun.">
        <title>Nonomuraea sp. ATCC 55076 harbours the largest actinomycete chromosome to date and the kistamicin biosynthetic gene cluster.</title>
        <authorList>
            <person name="Nazari B."/>
            <person name="Forneris C.C."/>
            <person name="Gibson M.I."/>
            <person name="Moon K."/>
            <person name="Schramma K.R."/>
            <person name="Seyedsayamdost M.R."/>
        </authorList>
    </citation>
    <scope>NUCLEOTIDE SEQUENCE [LARGE SCALE GENOMIC DNA]</scope>
    <source>
        <strain evidence="3">ATCC 55076</strain>
    </source>
</reference>
<sequence length="113" mass="12776">MDIRAEILDLKLRVEDLETAAERVKESQEQEALLREVIDRTKRAQAEMSALRADLAEVRKLLGGGGPGAEGDVRTEIAVEFEVIRSKVEHEFNFLRSEVMDLAIKVDRLTPDE</sequence>
<dbReference type="Proteomes" id="UP000190797">
    <property type="component" value="Chromosome"/>
</dbReference>